<dbReference type="InterPro" id="IPR017087">
    <property type="entry name" value="UCP037004"/>
</dbReference>
<dbReference type="InterPro" id="IPR013560">
    <property type="entry name" value="DUF1722"/>
</dbReference>
<reference evidence="2 3" key="1">
    <citation type="submission" date="2015-11" db="EMBL/GenBank/DDBJ databases">
        <title>Genomic analysis of 38 Legionella species identifies large and diverse effector repertoires.</title>
        <authorList>
            <person name="Burstein D."/>
            <person name="Amaro F."/>
            <person name="Zusman T."/>
            <person name="Lifshitz Z."/>
            <person name="Cohen O."/>
            <person name="Gilbert J.A."/>
            <person name="Pupko T."/>
            <person name="Shuman H.A."/>
            <person name="Segal G."/>
        </authorList>
    </citation>
    <scope>NUCLEOTIDE SEQUENCE [LARGE SCALE GENOMIC DNA]</scope>
    <source>
        <strain evidence="2 3">ATCC 43878</strain>
    </source>
</reference>
<gene>
    <name evidence="2" type="ORF">Lbru_1271</name>
</gene>
<sequence length="321" mass="37039">MQNVTKNDNRIVIGVSSCLLGERVRFDGGHKRDSYLCDLLANYVDFLPICPEVAIGMGTPRPPVRLIGNAQSPSMVDIKNPNKDYTAAMLNFSQNIMKQLQNISGYILKSKSPSCGLKRVKIYQDQGQAPRMGQGIYAKTLTEYYPWLPIEEEGRLNDPHLRENFIERLFVYKEWQDLVKTGLTNSSLLDFHTRHKLTLMAHHPIRCRMLGKKVSRINEENLSVFAIAYLTDLMETLGYIATPKKHTNVLQHCLGYFKKQLDKKDKQELLEAIESYRRGLLPLIVPITLLKHHLNHHQQPYLEKQSYLAPYPQELMLRNHI</sequence>
<protein>
    <recommendedName>
        <fullName evidence="1">DUF1722 domain-containing protein</fullName>
    </recommendedName>
</protein>
<feature type="domain" description="DUF1722" evidence="1">
    <location>
        <begin position="196"/>
        <end position="312"/>
    </location>
</feature>
<dbReference type="EMBL" id="LNXV01000008">
    <property type="protein sequence ID" value="KTC85056.1"/>
    <property type="molecule type" value="Genomic_DNA"/>
</dbReference>
<evidence type="ECO:0000313" key="2">
    <source>
        <dbReference type="EMBL" id="KTC85056.1"/>
    </source>
</evidence>
<dbReference type="PANTHER" id="PTHR30087:SF0">
    <property type="entry name" value="INNER MEMBRANE PROTEIN"/>
    <property type="match status" value="1"/>
</dbReference>
<dbReference type="STRING" id="29422.Lbru_1271"/>
<organism evidence="2 3">
    <name type="scientific">Legionella brunensis</name>
    <dbReference type="NCBI Taxonomy" id="29422"/>
    <lineage>
        <taxon>Bacteria</taxon>
        <taxon>Pseudomonadati</taxon>
        <taxon>Pseudomonadota</taxon>
        <taxon>Gammaproteobacteria</taxon>
        <taxon>Legionellales</taxon>
        <taxon>Legionellaceae</taxon>
        <taxon>Legionella</taxon>
    </lineage>
</organism>
<comment type="caution">
    <text evidence="2">The sequence shown here is derived from an EMBL/GenBank/DDBJ whole genome shotgun (WGS) entry which is preliminary data.</text>
</comment>
<name>A0A0W0SNW6_9GAMM</name>
<proteinExistence type="predicted"/>
<evidence type="ECO:0000259" key="1">
    <source>
        <dbReference type="Pfam" id="PF08349"/>
    </source>
</evidence>
<dbReference type="Pfam" id="PF04463">
    <property type="entry name" value="2-thiour_desulf"/>
    <property type="match status" value="1"/>
</dbReference>
<dbReference type="InterPro" id="IPR007553">
    <property type="entry name" value="2-thiour_desulf"/>
</dbReference>
<dbReference type="AlphaFoldDB" id="A0A0W0SNW6"/>
<dbReference type="PATRIC" id="fig|29422.6.peg.1346"/>
<dbReference type="RefSeq" id="WP_058441340.1">
    <property type="nucleotide sequence ID" value="NZ_CAAAHU010000006.1"/>
</dbReference>
<dbReference type="PANTHER" id="PTHR30087">
    <property type="entry name" value="INNER MEMBRANE PROTEIN"/>
    <property type="match status" value="1"/>
</dbReference>
<dbReference type="PIRSF" id="PIRSF037004">
    <property type="entry name" value="UCP037004"/>
    <property type="match status" value="1"/>
</dbReference>
<keyword evidence="3" id="KW-1185">Reference proteome</keyword>
<evidence type="ECO:0000313" key="3">
    <source>
        <dbReference type="Proteomes" id="UP000054742"/>
    </source>
</evidence>
<dbReference type="Proteomes" id="UP000054742">
    <property type="component" value="Unassembled WGS sequence"/>
</dbReference>
<dbReference type="Pfam" id="PF08349">
    <property type="entry name" value="DUF1722"/>
    <property type="match status" value="1"/>
</dbReference>
<accession>A0A0W0SNW6</accession>